<dbReference type="Proteomes" id="UP000694480">
    <property type="component" value="Unassembled WGS sequence"/>
</dbReference>
<evidence type="ECO:0000313" key="2">
    <source>
        <dbReference type="EMBL" id="MBF5026601.1"/>
    </source>
</evidence>
<evidence type="ECO:0000256" key="1">
    <source>
        <dbReference type="SAM" id="Phobius"/>
    </source>
</evidence>
<dbReference type="RefSeq" id="WP_194738535.1">
    <property type="nucleotide sequence ID" value="NZ_JADKYY010000002.1"/>
</dbReference>
<protein>
    <submittedName>
        <fullName evidence="2">Uncharacterized protein</fullName>
    </submittedName>
</protein>
<keyword evidence="1" id="KW-0812">Transmembrane</keyword>
<proteinExistence type="predicted"/>
<keyword evidence="3" id="KW-1185">Reference proteome</keyword>
<keyword evidence="1" id="KW-0472">Membrane</keyword>
<reference evidence="2" key="1">
    <citation type="submission" date="2020-11" db="EMBL/GenBank/DDBJ databases">
        <title>Genome seq and assembly of Planobacterium sp.</title>
        <authorList>
            <person name="Chhetri G."/>
        </authorList>
    </citation>
    <scope>NUCLEOTIDE SEQUENCE</scope>
    <source>
        <strain evidence="2">GCR5</strain>
    </source>
</reference>
<feature type="transmembrane region" description="Helical" evidence="1">
    <location>
        <begin position="6"/>
        <end position="25"/>
    </location>
</feature>
<keyword evidence="1" id="KW-1133">Transmembrane helix</keyword>
<accession>A0A931E6G1</accession>
<gene>
    <name evidence="2" type="ORF">IC612_02165</name>
</gene>
<dbReference type="AlphaFoldDB" id="A0A931E6G1"/>
<dbReference type="EMBL" id="JADKYY010000002">
    <property type="protein sequence ID" value="MBF5026601.1"/>
    <property type="molecule type" value="Genomic_DNA"/>
</dbReference>
<comment type="caution">
    <text evidence="2">The sequence shown here is derived from an EMBL/GenBank/DDBJ whole genome shotgun (WGS) entry which is preliminary data.</text>
</comment>
<name>A0A931E6G1_9FLAO</name>
<evidence type="ECO:0000313" key="3">
    <source>
        <dbReference type="Proteomes" id="UP000694480"/>
    </source>
</evidence>
<organism evidence="2 3">
    <name type="scientific">Planobacterium oryzisoli</name>
    <dbReference type="NCBI Taxonomy" id="2771435"/>
    <lineage>
        <taxon>Bacteria</taxon>
        <taxon>Pseudomonadati</taxon>
        <taxon>Bacteroidota</taxon>
        <taxon>Flavobacteriia</taxon>
        <taxon>Flavobacteriales</taxon>
        <taxon>Weeksellaceae</taxon>
        <taxon>Chryseobacterium group</taxon>
        <taxon>Chryseobacterium</taxon>
    </lineage>
</organism>
<sequence>MKFILLTILSTIIIFFVWNILKRMFFKSFYQWPKSESLKKDKKSTLDQKIQWDAQTVEYEEIKENENKGK</sequence>